<keyword evidence="2" id="KW-0238">DNA-binding</keyword>
<dbReference type="AlphaFoldDB" id="A0A0B6WZ86"/>
<evidence type="ECO:0000259" key="1">
    <source>
        <dbReference type="Pfam" id="PF13717"/>
    </source>
</evidence>
<accession>A0A0B6WZ86</accession>
<organism evidence="2 3">
    <name type="scientific">Pyrinomonas methylaliphatogenes</name>
    <dbReference type="NCBI Taxonomy" id="454194"/>
    <lineage>
        <taxon>Bacteria</taxon>
        <taxon>Pseudomonadati</taxon>
        <taxon>Acidobacteriota</taxon>
        <taxon>Blastocatellia</taxon>
        <taxon>Blastocatellales</taxon>
        <taxon>Pyrinomonadaceae</taxon>
        <taxon>Pyrinomonas</taxon>
    </lineage>
</organism>
<dbReference type="SUPFAM" id="SSF52172">
    <property type="entry name" value="CheY-like"/>
    <property type="match status" value="1"/>
</dbReference>
<reference evidence="2 3" key="2">
    <citation type="submission" date="2015-01" db="EMBL/GenBank/DDBJ databases">
        <title>Complete genome sequence of Pyrinomonas methylaliphatogenes type strain K22T.</title>
        <authorList>
            <person name="Lee K.C.Y."/>
            <person name="Power J.F."/>
            <person name="Dunfield P.F."/>
            <person name="Morgan X.C."/>
            <person name="Huttenhower C."/>
            <person name="Stott M.B."/>
        </authorList>
    </citation>
    <scope>NUCLEOTIDE SEQUENCE [LARGE SCALE GENOMIC DNA]</scope>
    <source>
        <strain evidence="2 3">K22</strain>
    </source>
</reference>
<feature type="domain" description="Zinc finger/thioredoxin putative" evidence="1">
    <location>
        <begin position="1"/>
        <end position="33"/>
    </location>
</feature>
<dbReference type="GO" id="GO:0003677">
    <property type="term" value="F:DNA binding"/>
    <property type="evidence" value="ECO:0007669"/>
    <property type="project" value="UniProtKB-KW"/>
</dbReference>
<dbReference type="Gene3D" id="3.40.50.2300">
    <property type="match status" value="1"/>
</dbReference>
<keyword evidence="3" id="KW-1185">Reference proteome</keyword>
<gene>
    <name evidence="2" type="ORF">PYK22_02605</name>
</gene>
<dbReference type="EMBL" id="CBXV010000008">
    <property type="protein sequence ID" value="CDM66573.1"/>
    <property type="molecule type" value="Genomic_DNA"/>
</dbReference>
<dbReference type="NCBIfam" id="TIGR02098">
    <property type="entry name" value="MJ0042_CXXC"/>
    <property type="match status" value="1"/>
</dbReference>
<proteinExistence type="predicted"/>
<dbReference type="InterPro" id="IPR011006">
    <property type="entry name" value="CheY-like_superfamily"/>
</dbReference>
<dbReference type="OrthoDB" id="129203at2"/>
<dbReference type="InterPro" id="IPR011723">
    <property type="entry name" value="Znf/thioredoxin_put"/>
</dbReference>
<dbReference type="Proteomes" id="UP000031518">
    <property type="component" value="Unassembled WGS sequence"/>
</dbReference>
<protein>
    <submittedName>
        <fullName evidence="2">Response regulator with CheY-like receiver, AAA-type ATPase, and DNA-binding domains</fullName>
    </submittedName>
</protein>
<dbReference type="STRING" id="454194.PYK22_02605"/>
<evidence type="ECO:0000313" key="3">
    <source>
        <dbReference type="Proteomes" id="UP000031518"/>
    </source>
</evidence>
<reference evidence="2 3" key="1">
    <citation type="submission" date="2013-12" db="EMBL/GenBank/DDBJ databases">
        <authorList>
            <person name="Stott M."/>
        </authorList>
    </citation>
    <scope>NUCLEOTIDE SEQUENCE [LARGE SCALE GENOMIC DNA]</scope>
    <source>
        <strain evidence="2 3">K22</strain>
    </source>
</reference>
<evidence type="ECO:0000313" key="2">
    <source>
        <dbReference type="EMBL" id="CDM66573.1"/>
    </source>
</evidence>
<dbReference type="Pfam" id="PF13717">
    <property type="entry name" value="Zn_ribbon_4"/>
    <property type="match status" value="1"/>
</dbReference>
<sequence length="251" mass="28045">MIVTCSHCAARLQLDEAKLPSRPFTVRCPKCQQNVNVQPPVLSRVGVQESVSAGPPVRPIPAPAFTLEGQERGRTETLERSTGVSTEELLNALVALVRGEGAQVDFVRRQRARRALLCLEARHRESVARSLAENHYEVYLAADTSQAIERMREDKIDVFVLDVEFDAAEQGAAFLTREIMALRPAERRRLFFVQVSPTVRTADAHAAFLNNANLVVNTADLKDLPSLLDYTIRSFNELYKDYFAALRLAPL</sequence>
<name>A0A0B6WZ86_9BACT</name>
<dbReference type="RefSeq" id="WP_041977924.1">
    <property type="nucleotide sequence ID" value="NZ_CBXV010000008.1"/>
</dbReference>